<reference evidence="4 5" key="1">
    <citation type="journal article" date="2011" name="Cell">
        <title>Insight into structure and assembly of the nuclear pore complex by utilizing the genome of a eukaryotic thermophile.</title>
        <authorList>
            <person name="Amlacher S."/>
            <person name="Sarges P."/>
            <person name="Flemming D."/>
            <person name="van Noort V."/>
            <person name="Kunze R."/>
            <person name="Devos D.P."/>
            <person name="Arumugam M."/>
            <person name="Bork P."/>
            <person name="Hurt E."/>
        </authorList>
    </citation>
    <scope>NUCLEOTIDE SEQUENCE [LARGE SCALE GENOMIC DNA]</scope>
    <source>
        <strain evidence="5">DSM 1495 / CBS 144.50 / IMI 039719</strain>
    </source>
</reference>
<feature type="domain" description="Yeast cell wall synthesis Kre9/Knh1-like N-terminal" evidence="3">
    <location>
        <begin position="27"/>
        <end position="119"/>
    </location>
</feature>
<keyword evidence="1 2" id="KW-0732">Signal</keyword>
<evidence type="ECO:0000256" key="1">
    <source>
        <dbReference type="ARBA" id="ARBA00022729"/>
    </source>
</evidence>
<gene>
    <name evidence="4" type="ORF">CTHT_0073300</name>
</gene>
<name>G0SHT5_CHATD</name>
<proteinExistence type="predicted"/>
<protein>
    <recommendedName>
        <fullName evidence="3">Yeast cell wall synthesis Kre9/Knh1-like N-terminal domain-containing protein</fullName>
    </recommendedName>
</protein>
<dbReference type="EMBL" id="GL988048">
    <property type="protein sequence ID" value="EGS17005.1"/>
    <property type="molecule type" value="Genomic_DNA"/>
</dbReference>
<dbReference type="Proteomes" id="UP000008066">
    <property type="component" value="Unassembled WGS sequence"/>
</dbReference>
<sequence length="238" mass="24359">MKFSLASVLALAAAAFAQIDGFHPIYTPKKDEQVVAGTTYKIVWDYNPKYEGTIAIDLLGGSSPSTLTVVDAIAAGVDGSLNEYDWEVPADFGDLATYGIMITLESDKSIFQYGFPFKIVQKGGSSSDDDEPAATTSGAVITSTTAAAATSTAVSTKLSTAANTTTFTTVTSSTLSSLRGNWSTTVASPTTVVTEAITTTASATETEETDAAQTGGAKQLAASSLALFGGLAAAILAF</sequence>
<feature type="chain" id="PRO_5003409592" description="Yeast cell wall synthesis Kre9/Knh1-like N-terminal domain-containing protein" evidence="2">
    <location>
        <begin position="22"/>
        <end position="238"/>
    </location>
</feature>
<accession>G0SHT5</accession>
<dbReference type="RefSeq" id="XP_006697587.1">
    <property type="nucleotide sequence ID" value="XM_006697524.1"/>
</dbReference>
<dbReference type="PANTHER" id="PTHR40633">
    <property type="entry name" value="MATRIX PROTEIN, PUTATIVE (AFU_ORTHOLOGUE AFUA_8G05410)-RELATED"/>
    <property type="match status" value="1"/>
</dbReference>
<dbReference type="eggNOG" id="ENOG502S6JZ">
    <property type="taxonomic scope" value="Eukaryota"/>
</dbReference>
<dbReference type="GeneID" id="18261368"/>
<feature type="signal peptide" evidence="2">
    <location>
        <begin position="1"/>
        <end position="21"/>
    </location>
</feature>
<dbReference type="OrthoDB" id="2260257at2759"/>
<dbReference type="InterPro" id="IPR052982">
    <property type="entry name" value="SRP1/TIP1-like"/>
</dbReference>
<dbReference type="AlphaFoldDB" id="G0SHT5"/>
<dbReference type="Pfam" id="PF10342">
    <property type="entry name" value="Kre9_KNH"/>
    <property type="match status" value="1"/>
</dbReference>
<organism evidence="5">
    <name type="scientific">Chaetomium thermophilum (strain DSM 1495 / CBS 144.50 / IMI 039719)</name>
    <name type="common">Thermochaetoides thermophila</name>
    <dbReference type="NCBI Taxonomy" id="759272"/>
    <lineage>
        <taxon>Eukaryota</taxon>
        <taxon>Fungi</taxon>
        <taxon>Dikarya</taxon>
        <taxon>Ascomycota</taxon>
        <taxon>Pezizomycotina</taxon>
        <taxon>Sordariomycetes</taxon>
        <taxon>Sordariomycetidae</taxon>
        <taxon>Sordariales</taxon>
        <taxon>Chaetomiaceae</taxon>
        <taxon>Thermochaetoides</taxon>
    </lineage>
</organism>
<dbReference type="HOGENOM" id="CLU_069672_1_0_1"/>
<evidence type="ECO:0000313" key="5">
    <source>
        <dbReference type="Proteomes" id="UP000008066"/>
    </source>
</evidence>
<dbReference type="PANTHER" id="PTHR40633:SF1">
    <property type="entry name" value="GPI ANCHORED SERINE-THREONINE RICH PROTEIN (AFU_ORTHOLOGUE AFUA_1G03630)"/>
    <property type="match status" value="1"/>
</dbReference>
<dbReference type="OMA" id="CEIKWAP"/>
<evidence type="ECO:0000313" key="4">
    <source>
        <dbReference type="EMBL" id="EGS17005.1"/>
    </source>
</evidence>
<keyword evidence="5" id="KW-1185">Reference proteome</keyword>
<evidence type="ECO:0000256" key="2">
    <source>
        <dbReference type="SAM" id="SignalP"/>
    </source>
</evidence>
<dbReference type="KEGG" id="cthr:CTHT_0073300"/>
<evidence type="ECO:0000259" key="3">
    <source>
        <dbReference type="Pfam" id="PF10342"/>
    </source>
</evidence>
<dbReference type="InterPro" id="IPR018466">
    <property type="entry name" value="Kre9/Knh1-like_N"/>
</dbReference>